<dbReference type="Pfam" id="PF03382">
    <property type="entry name" value="DUF285"/>
    <property type="match status" value="1"/>
</dbReference>
<evidence type="ECO:0008006" key="3">
    <source>
        <dbReference type="Google" id="ProtNLM"/>
    </source>
</evidence>
<reference evidence="1 2" key="1">
    <citation type="submission" date="2016-01" db="EMBL/GenBank/DDBJ databases">
        <title>The draft genome sequence of Aquimarina sp. RZW4-3-2.</title>
        <authorList>
            <person name="Wang Y."/>
        </authorList>
    </citation>
    <scope>NUCLEOTIDE SEQUENCE [LARGE SCALE GENOMIC DNA]</scope>
    <source>
        <strain evidence="1 2">RZW4-3-2</strain>
    </source>
</reference>
<dbReference type="OrthoDB" id="9813840at2"/>
<organism evidence="1 2">
    <name type="scientific">Aquimarina aggregata</name>
    <dbReference type="NCBI Taxonomy" id="1642818"/>
    <lineage>
        <taxon>Bacteria</taxon>
        <taxon>Pseudomonadati</taxon>
        <taxon>Bacteroidota</taxon>
        <taxon>Flavobacteriia</taxon>
        <taxon>Flavobacteriales</taxon>
        <taxon>Flavobacteriaceae</taxon>
        <taxon>Aquimarina</taxon>
    </lineage>
</organism>
<dbReference type="STRING" id="1642818.AWE51_09920"/>
<dbReference type="Proteomes" id="UP000076715">
    <property type="component" value="Unassembled WGS sequence"/>
</dbReference>
<sequence>MKTLPIYICLFLLFISCSNDDDDRVLSDFNEITSFSINEQQGAIDNKIITLELAAGTDITALTPVIEHTGESIAPENGSTQDFTSPVVYTVVAENGDTQEFTVIVTITESEPSDLNEITSFSINEEQGTIDNNTITLEFDTGTDITALIPVIEHTGLTIVPAVGLAQDFTNPLVYTVVAENGDTQEFTVNVTVRLGTASGIEFITTWSAKEITIPTNPALTYNYNVDWDNDGVVDESGINGDITHSFDVDKEHTIRITGTFPSIQFDNATNTGDDGAKKIISVDQWGTGTWLSMEKSFAECTNLKVPATDVPDLSNVSSLGFMFIGASIANPDVSNWDISNVTNLVGMFSSARLANPDVSKWDTSNVTEMFGMFLFASSANPDISNWNISNVTDAGSMFSSSAFSTENYDKLLISFANQTRQNDVDFAVSRTTFCSDEAAVARATLISESNWDIRDGGRDPQCE</sequence>
<dbReference type="InterPro" id="IPR011889">
    <property type="entry name" value="Liste_lipo_26"/>
</dbReference>
<dbReference type="EMBL" id="LQRT01000024">
    <property type="protein sequence ID" value="KZS39949.1"/>
    <property type="molecule type" value="Genomic_DNA"/>
</dbReference>
<dbReference type="Gene3D" id="2.60.40.2340">
    <property type="match status" value="2"/>
</dbReference>
<comment type="caution">
    <text evidence="1">The sequence shown here is derived from an EMBL/GenBank/DDBJ whole genome shotgun (WGS) entry which is preliminary data.</text>
</comment>
<dbReference type="RefSeq" id="WP_066316027.1">
    <property type="nucleotide sequence ID" value="NZ_LQRT01000024.1"/>
</dbReference>
<evidence type="ECO:0000313" key="1">
    <source>
        <dbReference type="EMBL" id="KZS39949.1"/>
    </source>
</evidence>
<protein>
    <recommendedName>
        <fullName evidence="3">BspA family leucine-rich repeat surface protein</fullName>
    </recommendedName>
</protein>
<keyword evidence="2" id="KW-1185">Reference proteome</keyword>
<proteinExistence type="predicted"/>
<dbReference type="NCBIfam" id="TIGR02167">
    <property type="entry name" value="Liste_lipo_26"/>
    <property type="match status" value="1"/>
</dbReference>
<name>A0A162ZPS5_9FLAO</name>
<dbReference type="InterPro" id="IPR005046">
    <property type="entry name" value="DUF285"/>
</dbReference>
<evidence type="ECO:0000313" key="2">
    <source>
        <dbReference type="Proteomes" id="UP000076715"/>
    </source>
</evidence>
<gene>
    <name evidence="1" type="ORF">AWE51_09920</name>
</gene>
<dbReference type="PROSITE" id="PS51257">
    <property type="entry name" value="PROKAR_LIPOPROTEIN"/>
    <property type="match status" value="1"/>
</dbReference>
<accession>A0A162ZPS5</accession>
<dbReference type="AlphaFoldDB" id="A0A162ZPS5"/>